<dbReference type="RefSeq" id="WP_183624167.1">
    <property type="nucleotide sequence ID" value="NZ_JACHWJ010000002.1"/>
</dbReference>
<dbReference type="SUPFAM" id="SSF81995">
    <property type="entry name" value="beta-sandwich domain of Sec23/24"/>
    <property type="match status" value="1"/>
</dbReference>
<gene>
    <name evidence="4" type="ORF">FHX72_001543</name>
</gene>
<feature type="transmembrane region" description="Helical" evidence="2">
    <location>
        <begin position="301"/>
        <end position="330"/>
    </location>
</feature>
<keyword evidence="5" id="KW-1185">Reference proteome</keyword>
<organism evidence="4 5">
    <name type="scientific">Pseudoclavibacter helvolus</name>
    <dbReference type="NCBI Taxonomy" id="255205"/>
    <lineage>
        <taxon>Bacteria</taxon>
        <taxon>Bacillati</taxon>
        <taxon>Actinomycetota</taxon>
        <taxon>Actinomycetes</taxon>
        <taxon>Micrococcales</taxon>
        <taxon>Microbacteriaceae</taxon>
        <taxon>Pseudoclavibacter</taxon>
    </lineage>
</organism>
<evidence type="ECO:0000256" key="2">
    <source>
        <dbReference type="SAM" id="Phobius"/>
    </source>
</evidence>
<keyword evidence="2" id="KW-1133">Transmembrane helix</keyword>
<feature type="transmembrane region" description="Helical" evidence="2">
    <location>
        <begin position="141"/>
        <end position="170"/>
    </location>
</feature>
<feature type="region of interest" description="Disordered" evidence="1">
    <location>
        <begin position="1"/>
        <end position="72"/>
    </location>
</feature>
<protein>
    <recommendedName>
        <fullName evidence="3">DUF7847 domain-containing protein</fullName>
    </recommendedName>
</protein>
<sequence length="436" mass="45377">MTHGPNEHAPEPNHAYPPSPGAQTPGAFPQGAQWPAQQPPQYGAPGSAGWQYGPPQEPGYGQQPGGQWMPAPPPGLFPLRPLAFGDALAATFRLFRTSPKTTLGSAVIVMGVTTLFASLLPVVVGLLMFTRIPFAGSEEDIAPMLISSITLTSLAALLGLAIAGVGSALLQGILVRVVARGAIGEKLGFKEAWRAGWRGIWRLIGYAVIVGVGSIILIAIGWLLIPFIMFVVLAGSGGDEGTIAGSIGLGVIFTLLLGGATVVLMVWVGIKIMFAPSAIVLEGLGPIAAIRRSWALSHGNFWRVLGVVVVIQVILNFATGAVSTVAQLAVSMGQVLLTPLGSGQTTEPSAGTVVAFAVILLITSALQVLLGAIVLVLTSGNATILYFDLRMRKEGFGVTLQRYAEQSAAGAEITDAHFDVQLEQQLAPMAAPGYVR</sequence>
<feature type="transmembrane region" description="Helical" evidence="2">
    <location>
        <begin position="243"/>
        <end position="268"/>
    </location>
</feature>
<accession>A0A7W4YFW0</accession>
<evidence type="ECO:0000256" key="1">
    <source>
        <dbReference type="SAM" id="MobiDB-lite"/>
    </source>
</evidence>
<dbReference type="Proteomes" id="UP000545286">
    <property type="component" value="Unassembled WGS sequence"/>
</dbReference>
<reference evidence="4 5" key="1">
    <citation type="submission" date="2020-08" db="EMBL/GenBank/DDBJ databases">
        <title>Sequencing the genomes of 1000 actinobacteria strains.</title>
        <authorList>
            <person name="Klenk H.-P."/>
        </authorList>
    </citation>
    <scope>NUCLEOTIDE SEQUENCE [LARGE SCALE GENOMIC DNA]</scope>
    <source>
        <strain evidence="4 5">DSM 20419</strain>
    </source>
</reference>
<feature type="transmembrane region" description="Helical" evidence="2">
    <location>
        <begin position="203"/>
        <end position="231"/>
    </location>
</feature>
<keyword evidence="2" id="KW-0472">Membrane</keyword>
<evidence type="ECO:0000313" key="5">
    <source>
        <dbReference type="Proteomes" id="UP000545286"/>
    </source>
</evidence>
<dbReference type="AlphaFoldDB" id="A0A7W4YFW0"/>
<feature type="transmembrane region" description="Helical" evidence="2">
    <location>
        <begin position="350"/>
        <end position="377"/>
    </location>
</feature>
<keyword evidence="2" id="KW-0812">Transmembrane</keyword>
<comment type="caution">
    <text evidence="4">The sequence shown here is derived from an EMBL/GenBank/DDBJ whole genome shotgun (WGS) entry which is preliminary data.</text>
</comment>
<name>A0A7W4YFW0_9MICO</name>
<feature type="compositionally biased region" description="Low complexity" evidence="1">
    <location>
        <begin position="25"/>
        <end position="69"/>
    </location>
</feature>
<dbReference type="InterPro" id="IPR057169">
    <property type="entry name" value="DUF7847"/>
</dbReference>
<dbReference type="EMBL" id="JACHWJ010000002">
    <property type="protein sequence ID" value="MBB2957406.1"/>
    <property type="molecule type" value="Genomic_DNA"/>
</dbReference>
<evidence type="ECO:0000313" key="4">
    <source>
        <dbReference type="EMBL" id="MBB2957406.1"/>
    </source>
</evidence>
<feature type="compositionally biased region" description="Basic and acidic residues" evidence="1">
    <location>
        <begin position="1"/>
        <end position="11"/>
    </location>
</feature>
<proteinExistence type="predicted"/>
<feature type="domain" description="DUF7847" evidence="3">
    <location>
        <begin position="95"/>
        <end position="376"/>
    </location>
</feature>
<feature type="transmembrane region" description="Helical" evidence="2">
    <location>
        <begin position="103"/>
        <end position="129"/>
    </location>
</feature>
<evidence type="ECO:0000259" key="3">
    <source>
        <dbReference type="Pfam" id="PF25231"/>
    </source>
</evidence>
<dbReference type="Pfam" id="PF25231">
    <property type="entry name" value="DUF7847"/>
    <property type="match status" value="1"/>
</dbReference>